<dbReference type="EC" id="1.14.13.225" evidence="7"/>
<dbReference type="GeneTree" id="ENSGT00940000159117"/>
<keyword evidence="13 25" id="KW-0862">Zinc</keyword>
<accession>A0A3P8ZKB9</accession>
<dbReference type="Gene3D" id="2.10.110.10">
    <property type="entry name" value="Cysteine Rich Protein"/>
    <property type="match status" value="1"/>
</dbReference>
<dbReference type="CDD" id="cd22198">
    <property type="entry name" value="CH_MICAL_EHBP-like"/>
    <property type="match status" value="1"/>
</dbReference>
<proteinExistence type="inferred from homology"/>
<keyword evidence="26" id="KW-1133">Transmembrane helix</keyword>
<dbReference type="Gene3D" id="1.10.418.10">
    <property type="entry name" value="Calponin-like domain"/>
    <property type="match status" value="1"/>
</dbReference>
<reference evidence="30" key="3">
    <citation type="submission" date="2025-08" db="UniProtKB">
        <authorList>
            <consortium name="Ensembl"/>
        </authorList>
    </citation>
    <scope>IDENTIFICATION</scope>
</reference>
<dbReference type="InterPro" id="IPR022735">
    <property type="entry name" value="bMERB_dom"/>
</dbReference>
<feature type="domain" description="LIM zinc-binding" evidence="28">
    <location>
        <begin position="671"/>
        <end position="734"/>
    </location>
</feature>
<dbReference type="EC" id="1.6.3.1" evidence="6"/>
<gene>
    <name evidence="30" type="primary">MICAL1</name>
</gene>
<keyword evidence="11" id="KW-0967">Endosome</keyword>
<dbReference type="InterPro" id="IPR050540">
    <property type="entry name" value="F-actin_Monoox_Mical"/>
</dbReference>
<evidence type="ECO:0000256" key="21">
    <source>
        <dbReference type="ARBA" id="ARBA00023212"/>
    </source>
</evidence>
<reference evidence="30" key="2">
    <citation type="submission" date="2020-02" db="EMBL/GenBank/DDBJ databases">
        <title>Esox lucius (northern pike) genome, fEsoLuc1, primary haplotype.</title>
        <authorList>
            <person name="Myers G."/>
            <person name="Karagic N."/>
            <person name="Meyer A."/>
            <person name="Pippel M."/>
            <person name="Reichard M."/>
            <person name="Winkler S."/>
            <person name="Tracey A."/>
            <person name="Sims Y."/>
            <person name="Howe K."/>
            <person name="Rhie A."/>
            <person name="Formenti G."/>
            <person name="Durbin R."/>
            <person name="Fedrigo O."/>
            <person name="Jarvis E.D."/>
        </authorList>
    </citation>
    <scope>NUCLEOTIDE SEQUENCE [LARGE SCALE GENOMIC DNA]</scope>
</reference>
<dbReference type="PANTHER" id="PTHR23167">
    <property type="entry name" value="CALPONIN HOMOLOGY DOMAIN-CONTAINING PROTEIN DDB_G0272472-RELATED"/>
    <property type="match status" value="1"/>
</dbReference>
<keyword evidence="9" id="KW-0285">Flavoprotein</keyword>
<evidence type="ECO:0000256" key="10">
    <source>
        <dbReference type="ARBA" id="ARBA00022723"/>
    </source>
</evidence>
<dbReference type="InterPro" id="IPR002938">
    <property type="entry name" value="FAD-bd"/>
</dbReference>
<evidence type="ECO:0000256" key="22">
    <source>
        <dbReference type="ARBA" id="ARBA00044245"/>
    </source>
</evidence>
<evidence type="ECO:0000256" key="20">
    <source>
        <dbReference type="ARBA" id="ARBA00023203"/>
    </source>
</evidence>
<keyword evidence="10 25" id="KW-0479">Metal-binding</keyword>
<dbReference type="SMART" id="SM00033">
    <property type="entry name" value="CH"/>
    <property type="match status" value="1"/>
</dbReference>
<dbReference type="GO" id="GO:0046872">
    <property type="term" value="F:metal ion binding"/>
    <property type="evidence" value="ECO:0007669"/>
    <property type="project" value="UniProtKB-KW"/>
</dbReference>
<dbReference type="Ensembl" id="ENSELUT00000011485.3">
    <property type="protein sequence ID" value="ENSELUP00000029186.2"/>
    <property type="gene ID" value="ENSELUG00000006057.3"/>
</dbReference>
<evidence type="ECO:0000256" key="12">
    <source>
        <dbReference type="ARBA" id="ARBA00022827"/>
    </source>
</evidence>
<feature type="domain" description="BMERB" evidence="29">
    <location>
        <begin position="794"/>
        <end position="926"/>
    </location>
</feature>
<evidence type="ECO:0000256" key="3">
    <source>
        <dbReference type="ARBA" id="ARBA00004245"/>
    </source>
</evidence>
<dbReference type="Pfam" id="PF01494">
    <property type="entry name" value="FAD_binding_3"/>
    <property type="match status" value="1"/>
</dbReference>
<dbReference type="PROSITE" id="PS50021">
    <property type="entry name" value="CH"/>
    <property type="match status" value="1"/>
</dbReference>
<dbReference type="InterPro" id="IPR036188">
    <property type="entry name" value="FAD/NAD-bd_sf"/>
</dbReference>
<dbReference type="AlphaFoldDB" id="A0A3P8ZKB9"/>
<evidence type="ECO:0000256" key="11">
    <source>
        <dbReference type="ARBA" id="ARBA00022753"/>
    </source>
</evidence>
<reference evidence="30" key="4">
    <citation type="submission" date="2025-09" db="UniProtKB">
        <authorList>
            <consortium name="Ensembl"/>
        </authorList>
    </citation>
    <scope>IDENTIFICATION</scope>
</reference>
<dbReference type="Proteomes" id="UP000265140">
    <property type="component" value="Chromosome 12"/>
</dbReference>
<keyword evidence="26" id="KW-0812">Transmembrane</keyword>
<evidence type="ECO:0000256" key="13">
    <source>
        <dbReference type="ARBA" id="ARBA00022833"/>
    </source>
</evidence>
<evidence type="ECO:0000256" key="9">
    <source>
        <dbReference type="ARBA" id="ARBA00022630"/>
    </source>
</evidence>
<evidence type="ECO:0000256" key="26">
    <source>
        <dbReference type="SAM" id="Phobius"/>
    </source>
</evidence>
<keyword evidence="14" id="KW-0521">NADP</keyword>
<evidence type="ECO:0000256" key="4">
    <source>
        <dbReference type="ARBA" id="ARBA00004608"/>
    </source>
</evidence>
<dbReference type="GO" id="GO:0016174">
    <property type="term" value="F:NAD(P)H oxidase H2O2-forming activity"/>
    <property type="evidence" value="ECO:0007669"/>
    <property type="project" value="UniProtKB-EC"/>
</dbReference>
<sequence>MANQDPANRSHALFDQFVQAQTCKEVQRTFSELCQHLQVDPRQYQSFYTKLKESLNYWKAKALWVKLDKRAQHQDYQQGKICARNKCLVLGAGPCGLRTAIELALLGAQVVVLEKRDSFARNNVLHLWPYTICDLRGLAAKMFYGRFCTGALDHVSIRQLQLILLKVALLLGVEVHTRVEFKGFVEPTGTTGWMATVLPDNHPAGKFQFDVFISAGGGAICFRRKELRGKLAIGITCNFINRHTAEEAQVAEISGVARIYNQKFFKDLQTETGIDLENIVYYKDDTHYFVMTAKKKSLLMMGVIKKDFADADQLLAQANVDHEALLRYAHGAAHFSTGRRLPNMTFANNHAGQPDVAMFDFTCMHRSENASLVRERRGKKLLIGLVGDCLVEPFWPLGTGIARGFLAAFDAAWMVRSWGKGKAPLEVLAERESIYQLLSQTTPENISKNYSAFSIDPATRYQHINLKSIKTNQVQQLYDVEDHLDSDSAGAFQELLTWCQQNTAGYDRVNVTDLNQSWASGLALCALIHTFRPHLIDMSSLNESDAVYNNQLAFSILERELGIPPIMSASEMASKGQIDQLSVVLYLTQVQRGFSERTPTEGNHSWTCYEKVYVTSGLSCNVCFRRFGQRDKKKRDGTFCPKDLLFIFKERVVEPHLGPKLSPTSGISGTEECYFCGQRVYVLERISTEGKFFHRSCFTCQQCGTTLRLGGYTFSQETGEFFSCLVKFECTRIPTQDSVRLAYLLFLLFCNLGFSFTFCYGVGMKYNLGLYCFYPVEAEKMELLKMRTLERRAKTCEMQRFHRAQSIQRRLEEIEVTFKELEDKGVVLEQVLRGEEGMTPAQKRTANSIWEDVDHALALATEIFLFIFGHLMCCGPAGHDSGRSNIFPAVGGSRRAVYIFQAVGGSRRAVNLFQCQLSDLSVFAYG</sequence>
<dbReference type="GO" id="GO:0003779">
    <property type="term" value="F:actin binding"/>
    <property type="evidence" value="ECO:0007669"/>
    <property type="project" value="UniProtKB-KW"/>
</dbReference>
<keyword evidence="12" id="KW-0274">FAD</keyword>
<dbReference type="Pfam" id="PF00307">
    <property type="entry name" value="CH"/>
    <property type="match status" value="1"/>
</dbReference>
<evidence type="ECO:0000259" key="29">
    <source>
        <dbReference type="PROSITE" id="PS51848"/>
    </source>
</evidence>
<dbReference type="SUPFAM" id="SSF51905">
    <property type="entry name" value="FAD/NAD(P)-binding domain"/>
    <property type="match status" value="1"/>
</dbReference>
<dbReference type="Bgee" id="ENSELUG00000006057">
    <property type="expression patterns" value="Expressed in head kidney and 15 other cell types or tissues"/>
</dbReference>
<dbReference type="InterPro" id="IPR036872">
    <property type="entry name" value="CH_dom_sf"/>
</dbReference>
<evidence type="ECO:0000256" key="1">
    <source>
        <dbReference type="ARBA" id="ARBA00001974"/>
    </source>
</evidence>
<keyword evidence="31" id="KW-1185">Reference proteome</keyword>
<evidence type="ECO:0000256" key="16">
    <source>
        <dbReference type="ARBA" id="ARBA00023033"/>
    </source>
</evidence>
<keyword evidence="21" id="KW-0206">Cytoskeleton</keyword>
<keyword evidence="15" id="KW-0560">Oxidoreductase</keyword>
<dbReference type="Pfam" id="PF00412">
    <property type="entry name" value="LIM"/>
    <property type="match status" value="1"/>
</dbReference>
<dbReference type="PANTHER" id="PTHR23167:SF35">
    <property type="entry name" value="[F-ACTIN]-MONOOXYGENASE MICAL1"/>
    <property type="match status" value="1"/>
</dbReference>
<protein>
    <recommendedName>
        <fullName evidence="22">Molecule interacting with CasL protein 1</fullName>
        <ecNumber evidence="7">1.14.13.225</ecNumber>
        <ecNumber evidence="6">1.6.3.1</ecNumber>
    </recommendedName>
</protein>
<evidence type="ECO:0000256" key="14">
    <source>
        <dbReference type="ARBA" id="ARBA00022857"/>
    </source>
</evidence>
<comment type="cofactor">
    <cofactor evidence="1">
        <name>FAD</name>
        <dbReference type="ChEBI" id="CHEBI:57692"/>
    </cofactor>
</comment>
<dbReference type="PROSITE" id="PS50023">
    <property type="entry name" value="LIM_DOMAIN_2"/>
    <property type="match status" value="1"/>
</dbReference>
<evidence type="ECO:0000256" key="25">
    <source>
        <dbReference type="PROSITE-ProRule" id="PRU00125"/>
    </source>
</evidence>
<dbReference type="GO" id="GO:0030496">
    <property type="term" value="C:midbody"/>
    <property type="evidence" value="ECO:0007669"/>
    <property type="project" value="UniProtKB-SubCell"/>
</dbReference>
<evidence type="ECO:0000313" key="31">
    <source>
        <dbReference type="Proteomes" id="UP000265140"/>
    </source>
</evidence>
<keyword evidence="8" id="KW-0963">Cytoplasm</keyword>
<dbReference type="SMART" id="SM00132">
    <property type="entry name" value="LIM"/>
    <property type="match status" value="1"/>
</dbReference>
<evidence type="ECO:0000256" key="5">
    <source>
        <dbReference type="ARBA" id="ARBA00008223"/>
    </source>
</evidence>
<dbReference type="InterPro" id="IPR001781">
    <property type="entry name" value="Znf_LIM"/>
</dbReference>
<comment type="catalytic activity">
    <reaction evidence="23">
        <text>NADPH + O2 + H(+) = H2O2 + NADP(+)</text>
        <dbReference type="Rhea" id="RHEA:11260"/>
        <dbReference type="ChEBI" id="CHEBI:15378"/>
        <dbReference type="ChEBI" id="CHEBI:15379"/>
        <dbReference type="ChEBI" id="CHEBI:16240"/>
        <dbReference type="ChEBI" id="CHEBI:57783"/>
        <dbReference type="ChEBI" id="CHEBI:58349"/>
        <dbReference type="EC" id="1.6.3.1"/>
    </reaction>
</comment>
<dbReference type="GO" id="GO:0010008">
    <property type="term" value="C:endosome membrane"/>
    <property type="evidence" value="ECO:0007669"/>
    <property type="project" value="UniProtKB-SubCell"/>
</dbReference>
<dbReference type="PROSITE" id="PS51848">
    <property type="entry name" value="BMERB"/>
    <property type="match status" value="1"/>
</dbReference>
<dbReference type="Gene3D" id="3.50.50.60">
    <property type="entry name" value="FAD/NAD(P)-binding domain"/>
    <property type="match status" value="1"/>
</dbReference>
<dbReference type="GO" id="GO:0120501">
    <property type="term" value="F:F-actin monooxygenase activity"/>
    <property type="evidence" value="ECO:0007669"/>
    <property type="project" value="UniProtKB-EC"/>
</dbReference>
<feature type="transmembrane region" description="Helical" evidence="26">
    <location>
        <begin position="741"/>
        <end position="763"/>
    </location>
</feature>
<keyword evidence="20" id="KW-0009">Actin-binding</keyword>
<comment type="similarity">
    <text evidence="5">Belongs to the Mical family.</text>
</comment>
<dbReference type="SUPFAM" id="SSF57716">
    <property type="entry name" value="Glucocorticoid receptor-like (DNA-binding domain)"/>
    <property type="match status" value="1"/>
</dbReference>
<evidence type="ECO:0000256" key="15">
    <source>
        <dbReference type="ARBA" id="ARBA00023002"/>
    </source>
</evidence>
<dbReference type="InterPro" id="IPR057494">
    <property type="entry name" value="Rossman_Mical"/>
</dbReference>
<keyword evidence="19 26" id="KW-0472">Membrane</keyword>
<organism evidence="30 31">
    <name type="scientific">Esox lucius</name>
    <name type="common">Northern pike</name>
    <dbReference type="NCBI Taxonomy" id="8010"/>
    <lineage>
        <taxon>Eukaryota</taxon>
        <taxon>Metazoa</taxon>
        <taxon>Chordata</taxon>
        <taxon>Craniata</taxon>
        <taxon>Vertebrata</taxon>
        <taxon>Euteleostomi</taxon>
        <taxon>Actinopterygii</taxon>
        <taxon>Neopterygii</taxon>
        <taxon>Teleostei</taxon>
        <taxon>Protacanthopterygii</taxon>
        <taxon>Esociformes</taxon>
        <taxon>Esocidae</taxon>
        <taxon>Esox</taxon>
    </lineage>
</organism>
<name>A0A3P8ZKB9_ESOLU</name>
<evidence type="ECO:0000256" key="24">
    <source>
        <dbReference type="ARBA" id="ARBA00049522"/>
    </source>
</evidence>
<dbReference type="GO" id="GO:0005856">
    <property type="term" value="C:cytoskeleton"/>
    <property type="evidence" value="ECO:0007669"/>
    <property type="project" value="UniProtKB-SubCell"/>
</dbReference>
<evidence type="ECO:0000313" key="30">
    <source>
        <dbReference type="Ensembl" id="ENSELUP00000029186.2"/>
    </source>
</evidence>
<dbReference type="GO" id="GO:0071949">
    <property type="term" value="F:FAD binding"/>
    <property type="evidence" value="ECO:0007669"/>
    <property type="project" value="InterPro"/>
</dbReference>
<evidence type="ECO:0000256" key="2">
    <source>
        <dbReference type="ARBA" id="ARBA00004214"/>
    </source>
</evidence>
<evidence type="ECO:0000259" key="28">
    <source>
        <dbReference type="PROSITE" id="PS50023"/>
    </source>
</evidence>
<keyword evidence="16" id="KW-0503">Monooxygenase</keyword>
<evidence type="ECO:0000256" key="17">
    <source>
        <dbReference type="ARBA" id="ARBA00023038"/>
    </source>
</evidence>
<dbReference type="PROSITE" id="PS00478">
    <property type="entry name" value="LIM_DOMAIN_1"/>
    <property type="match status" value="1"/>
</dbReference>
<evidence type="ECO:0000256" key="23">
    <source>
        <dbReference type="ARBA" id="ARBA00048762"/>
    </source>
</evidence>
<evidence type="ECO:0000256" key="6">
    <source>
        <dbReference type="ARBA" id="ARBA00012698"/>
    </source>
</evidence>
<dbReference type="Pfam" id="PF25413">
    <property type="entry name" value="Rossman_Mical"/>
    <property type="match status" value="1"/>
</dbReference>
<dbReference type="SUPFAM" id="SSF47576">
    <property type="entry name" value="Calponin-homology domain, CH-domain"/>
    <property type="match status" value="1"/>
</dbReference>
<keyword evidence="17 25" id="KW-0440">LIM domain</keyword>
<comment type="catalytic activity">
    <reaction evidence="24">
        <text>L-methionyl-[F-actin] + NADPH + O2 + H(+) = L-methionyl-(R)-S-oxide-[F-actin] + NADP(+) + H2O</text>
        <dbReference type="Rhea" id="RHEA:51308"/>
        <dbReference type="Rhea" id="RHEA-COMP:12953"/>
        <dbReference type="Rhea" id="RHEA-COMP:12956"/>
        <dbReference type="ChEBI" id="CHEBI:15377"/>
        <dbReference type="ChEBI" id="CHEBI:15378"/>
        <dbReference type="ChEBI" id="CHEBI:15379"/>
        <dbReference type="ChEBI" id="CHEBI:16044"/>
        <dbReference type="ChEBI" id="CHEBI:45764"/>
        <dbReference type="ChEBI" id="CHEBI:57783"/>
        <dbReference type="ChEBI" id="CHEBI:58349"/>
        <dbReference type="EC" id="1.14.13.225"/>
    </reaction>
</comment>
<evidence type="ECO:0000256" key="7">
    <source>
        <dbReference type="ARBA" id="ARBA00012709"/>
    </source>
</evidence>
<comment type="subcellular location">
    <subcellularLocation>
        <location evidence="3">Cytoplasm</location>
        <location evidence="3">Cytoskeleton</location>
    </subcellularLocation>
    <subcellularLocation>
        <location evidence="4">Endosome membrane</location>
    </subcellularLocation>
    <subcellularLocation>
        <location evidence="2">Midbody</location>
    </subcellularLocation>
</comment>
<evidence type="ECO:0000256" key="19">
    <source>
        <dbReference type="ARBA" id="ARBA00023136"/>
    </source>
</evidence>
<evidence type="ECO:0000256" key="8">
    <source>
        <dbReference type="ARBA" id="ARBA00022490"/>
    </source>
</evidence>
<feature type="domain" description="Calponin-homology (CH)" evidence="27">
    <location>
        <begin position="489"/>
        <end position="595"/>
    </location>
</feature>
<evidence type="ECO:0000256" key="18">
    <source>
        <dbReference type="ARBA" id="ARBA00023054"/>
    </source>
</evidence>
<evidence type="ECO:0000259" key="27">
    <source>
        <dbReference type="PROSITE" id="PS50021"/>
    </source>
</evidence>
<keyword evidence="18" id="KW-0175">Coiled coil</keyword>
<reference evidence="31" key="1">
    <citation type="journal article" date="2014" name="PLoS ONE">
        <title>The genome and linkage map of the northern pike (Esox lucius): conserved synteny revealed between the salmonid sister group and the Neoteleostei.</title>
        <authorList>
            <person name="Rondeau E.B."/>
            <person name="Minkley D.R."/>
            <person name="Leong J.S."/>
            <person name="Messmer A.M."/>
            <person name="Jantzen J.R."/>
            <person name="von Schalburg K.R."/>
            <person name="Lemon C."/>
            <person name="Bird N.H."/>
            <person name="Koop B.F."/>
        </authorList>
    </citation>
    <scope>NUCLEOTIDE SEQUENCE</scope>
</reference>
<dbReference type="FunFam" id="3.50.50.60:FF:000004">
    <property type="entry name" value="protein-methionine sulfoxide oxidase MICAL2 isoform X1"/>
    <property type="match status" value="1"/>
</dbReference>
<dbReference type="InterPro" id="IPR001715">
    <property type="entry name" value="CH_dom"/>
</dbReference>